<dbReference type="AlphaFoldDB" id="A0A4R3NAQ3"/>
<gene>
    <name evidence="1" type="ORF">EDD68_10120</name>
</gene>
<sequence>MDKYSLYWLKDDFAFHYYHKSDVLYHFLFQYQMQSTDSIYEKQFQFITRTLPKEAIIEHLQSRLGNRYHVYTDKRRIDIRYDYVNVKIDCYDKEWVIHSSSLQEAEIMFFEALRGYHPSFFVVNYDQEQYGWLSPIKKELIL</sequence>
<dbReference type="InterPro" id="IPR019683">
    <property type="entry name" value="SirA"/>
</dbReference>
<dbReference type="EMBL" id="SMAN01000001">
    <property type="protein sequence ID" value="TCT26667.1"/>
    <property type="molecule type" value="Genomic_DNA"/>
</dbReference>
<accession>A0A4R3NAQ3</accession>
<reference evidence="1 2" key="1">
    <citation type="submission" date="2019-03" db="EMBL/GenBank/DDBJ databases">
        <title>Genomic Encyclopedia of Type Strains, Phase IV (KMG-IV): sequencing the most valuable type-strain genomes for metagenomic binning, comparative biology and taxonomic classification.</title>
        <authorList>
            <person name="Goeker M."/>
        </authorList>
    </citation>
    <scope>NUCLEOTIDE SEQUENCE [LARGE SCALE GENOMIC DNA]</scope>
    <source>
        <strain evidence="1 2">DSM 25894</strain>
    </source>
</reference>
<name>A0A4R3NAQ3_9BACI</name>
<evidence type="ECO:0000313" key="1">
    <source>
        <dbReference type="EMBL" id="TCT26667.1"/>
    </source>
</evidence>
<evidence type="ECO:0000313" key="2">
    <source>
        <dbReference type="Proteomes" id="UP000294650"/>
    </source>
</evidence>
<keyword evidence="2" id="KW-1185">Reference proteome</keyword>
<dbReference type="InterPro" id="IPR038449">
    <property type="entry name" value="SirA_sf"/>
</dbReference>
<protein>
    <submittedName>
        <fullName evidence="1">Uncharacterized protein DUF2522</fullName>
    </submittedName>
</protein>
<comment type="caution">
    <text evidence="1">The sequence shown here is derived from an EMBL/GenBank/DDBJ whole genome shotgun (WGS) entry which is preliminary data.</text>
</comment>
<dbReference type="Gene3D" id="3.30.310.250">
    <property type="entry name" value="Sporulation inhibitor of replication protein SirA"/>
    <property type="match status" value="1"/>
</dbReference>
<organism evidence="1 2">
    <name type="scientific">Melghiribacillus thermohalophilus</name>
    <dbReference type="NCBI Taxonomy" id="1324956"/>
    <lineage>
        <taxon>Bacteria</taxon>
        <taxon>Bacillati</taxon>
        <taxon>Bacillota</taxon>
        <taxon>Bacilli</taxon>
        <taxon>Bacillales</taxon>
        <taxon>Bacillaceae</taxon>
        <taxon>Melghiribacillus</taxon>
    </lineage>
</organism>
<dbReference type="Proteomes" id="UP000294650">
    <property type="component" value="Unassembled WGS sequence"/>
</dbReference>
<proteinExistence type="predicted"/>
<dbReference type="OrthoDB" id="2736584at2"/>
<dbReference type="RefSeq" id="WP_132369918.1">
    <property type="nucleotide sequence ID" value="NZ_SMAN01000001.1"/>
</dbReference>
<dbReference type="Pfam" id="PF10747">
    <property type="entry name" value="SirA"/>
    <property type="match status" value="1"/>
</dbReference>